<comment type="subcellular location">
    <subcellularLocation>
        <location evidence="1">Cell outer membrane</location>
    </subcellularLocation>
</comment>
<gene>
    <name evidence="8" type="ORF">SAMN04488010_2922</name>
</gene>
<evidence type="ECO:0000256" key="2">
    <source>
        <dbReference type="ARBA" id="ARBA00006275"/>
    </source>
</evidence>
<evidence type="ECO:0000259" key="6">
    <source>
        <dbReference type="Pfam" id="PF07980"/>
    </source>
</evidence>
<sequence length="592" mass="66385">MLIKYIMKKRNWIYISSLITALLFVVACSDEFLDRQPEGQFSEADVATPDGVENLLIGTYNMVPGGGLEGQTWHNDIHSWVFNIASDDALKGTDAGDQPEQSFIEAYDFQSFNVHIRDKWRGLYKGVANANITLTTLASVEEGISEERRAQIIAEARFLRGLFHFEARKMWRSPVYVDDTNFQLNDLESTKIPNDREIWPLIEADFEAAVATLPTTQSDVGRPTKWAAKAFLAKAKMYQGWDEAGNANTTKLGEAKVILDDIIDNGPFILMDKFEDNFKVGTRNNTESIFEVQYAISSAADGASNRGIGLAHPYTDPWGCCGFYQASQNLVNAYKTENGLPMLDTFNDSNVPFETDETTTLSTYTGTLDPRLDHSVGRPGILYKGFKIYQTDFVRDLTYAGPFFSMKHVAEPEAFGQGGWGNLSANNYRIMRLDMIYLWLAEAEVELGDLERARELVNEIRSRAANPAGFVPRATQGAERNDFTIVEGTPAANYEIATYDDAWTDPAVARKAVRFETRLEFALEGHRLFDLQRWGIAAETLNAYIASESQLRSYLQGRSFVEGKNEFFPIPIEAIDRSAIDGQPTLTQDPAY</sequence>
<dbReference type="InterPro" id="IPR033985">
    <property type="entry name" value="SusD-like_N"/>
</dbReference>
<dbReference type="InterPro" id="IPR012944">
    <property type="entry name" value="SusD_RagB_dom"/>
</dbReference>
<accession>A0A1I6JRX9</accession>
<reference evidence="9" key="1">
    <citation type="submission" date="2016-10" db="EMBL/GenBank/DDBJ databases">
        <authorList>
            <person name="Varghese N."/>
            <person name="Submissions S."/>
        </authorList>
    </citation>
    <scope>NUCLEOTIDE SEQUENCE [LARGE SCALE GENOMIC DNA]</scope>
    <source>
        <strain evidence="9">DSM 19891</strain>
    </source>
</reference>
<dbReference type="GO" id="GO:0009279">
    <property type="term" value="C:cell outer membrane"/>
    <property type="evidence" value="ECO:0007669"/>
    <property type="project" value="UniProtKB-SubCell"/>
</dbReference>
<dbReference type="InterPro" id="IPR011990">
    <property type="entry name" value="TPR-like_helical_dom_sf"/>
</dbReference>
<feature type="domain" description="SusD-like N-terminal" evidence="7">
    <location>
        <begin position="31"/>
        <end position="234"/>
    </location>
</feature>
<feature type="domain" description="RagB/SusD" evidence="6">
    <location>
        <begin position="286"/>
        <end position="592"/>
    </location>
</feature>
<dbReference type="Pfam" id="PF07980">
    <property type="entry name" value="SusD_RagB"/>
    <property type="match status" value="1"/>
</dbReference>
<dbReference type="PROSITE" id="PS51257">
    <property type="entry name" value="PROKAR_LIPOPROTEIN"/>
    <property type="match status" value="1"/>
</dbReference>
<dbReference type="SUPFAM" id="SSF48452">
    <property type="entry name" value="TPR-like"/>
    <property type="match status" value="1"/>
</dbReference>
<keyword evidence="5" id="KW-0998">Cell outer membrane</keyword>
<protein>
    <submittedName>
        <fullName evidence="8">Starch-binding associating with outer membrane</fullName>
    </submittedName>
</protein>
<proteinExistence type="inferred from homology"/>
<dbReference type="EMBL" id="FOYX01000003">
    <property type="protein sequence ID" value="SFR81734.1"/>
    <property type="molecule type" value="Genomic_DNA"/>
</dbReference>
<evidence type="ECO:0000256" key="3">
    <source>
        <dbReference type="ARBA" id="ARBA00022729"/>
    </source>
</evidence>
<name>A0A1I6JRX9_9FLAO</name>
<evidence type="ECO:0000259" key="7">
    <source>
        <dbReference type="Pfam" id="PF14322"/>
    </source>
</evidence>
<keyword evidence="4" id="KW-0472">Membrane</keyword>
<keyword evidence="3" id="KW-0732">Signal</keyword>
<dbReference type="AlphaFoldDB" id="A0A1I6JRX9"/>
<evidence type="ECO:0000256" key="4">
    <source>
        <dbReference type="ARBA" id="ARBA00023136"/>
    </source>
</evidence>
<dbReference type="Proteomes" id="UP000199462">
    <property type="component" value="Unassembled WGS sequence"/>
</dbReference>
<evidence type="ECO:0000313" key="8">
    <source>
        <dbReference type="EMBL" id="SFR81734.1"/>
    </source>
</evidence>
<evidence type="ECO:0000256" key="1">
    <source>
        <dbReference type="ARBA" id="ARBA00004442"/>
    </source>
</evidence>
<comment type="similarity">
    <text evidence="2">Belongs to the SusD family.</text>
</comment>
<dbReference type="STRING" id="440514.SAMN04488010_2922"/>
<keyword evidence="9" id="KW-1185">Reference proteome</keyword>
<evidence type="ECO:0000313" key="9">
    <source>
        <dbReference type="Proteomes" id="UP000199462"/>
    </source>
</evidence>
<dbReference type="Pfam" id="PF14322">
    <property type="entry name" value="SusD-like_3"/>
    <property type="match status" value="1"/>
</dbReference>
<dbReference type="Gene3D" id="1.25.40.390">
    <property type="match status" value="1"/>
</dbReference>
<evidence type="ECO:0000256" key="5">
    <source>
        <dbReference type="ARBA" id="ARBA00023237"/>
    </source>
</evidence>
<organism evidence="8 9">
    <name type="scientific">Maribacter stanieri</name>
    <dbReference type="NCBI Taxonomy" id="440514"/>
    <lineage>
        <taxon>Bacteria</taxon>
        <taxon>Pseudomonadati</taxon>
        <taxon>Bacteroidota</taxon>
        <taxon>Flavobacteriia</taxon>
        <taxon>Flavobacteriales</taxon>
        <taxon>Flavobacteriaceae</taxon>
        <taxon>Maribacter</taxon>
    </lineage>
</organism>